<dbReference type="PANTHER" id="PTHR11610:SF173">
    <property type="entry name" value="LIPASE DOMAIN-CONTAINING PROTEIN-RELATED"/>
    <property type="match status" value="1"/>
</dbReference>
<dbReference type="InterPro" id="IPR013818">
    <property type="entry name" value="Lipase"/>
</dbReference>
<accession>A0A9P0XKI4</accession>
<evidence type="ECO:0000256" key="1">
    <source>
        <dbReference type="ARBA" id="ARBA00004613"/>
    </source>
</evidence>
<keyword evidence="3" id="KW-0964">Secreted</keyword>
<dbReference type="AlphaFoldDB" id="A0A9P0XKI4"/>
<dbReference type="InterPro" id="IPR000734">
    <property type="entry name" value="TAG_lipase"/>
</dbReference>
<gene>
    <name evidence="7" type="ORF">PIBRA_LOCUS13353</name>
</gene>
<evidence type="ECO:0000256" key="2">
    <source>
        <dbReference type="ARBA" id="ARBA00010701"/>
    </source>
</evidence>
<comment type="caution">
    <text evidence="7">The sequence shown here is derived from an EMBL/GenBank/DDBJ whole genome shotgun (WGS) entry which is preliminary data.</text>
</comment>
<dbReference type="InterPro" id="IPR029058">
    <property type="entry name" value="AB_hydrolase_fold"/>
</dbReference>
<dbReference type="GO" id="GO:0017171">
    <property type="term" value="F:serine hydrolase activity"/>
    <property type="evidence" value="ECO:0007669"/>
    <property type="project" value="TreeGrafter"/>
</dbReference>
<evidence type="ECO:0000256" key="3">
    <source>
        <dbReference type="ARBA" id="ARBA00022525"/>
    </source>
</evidence>
<feature type="chain" id="PRO_5040108272" description="Lipase domain-containing protein" evidence="5">
    <location>
        <begin position="18"/>
        <end position="310"/>
    </location>
</feature>
<dbReference type="PANTHER" id="PTHR11610">
    <property type="entry name" value="LIPASE"/>
    <property type="match status" value="1"/>
</dbReference>
<evidence type="ECO:0000256" key="5">
    <source>
        <dbReference type="SAM" id="SignalP"/>
    </source>
</evidence>
<dbReference type="Gene3D" id="3.40.50.1820">
    <property type="entry name" value="alpha/beta hydrolase"/>
    <property type="match status" value="1"/>
</dbReference>
<dbReference type="GO" id="GO:0016042">
    <property type="term" value="P:lipid catabolic process"/>
    <property type="evidence" value="ECO:0007669"/>
    <property type="project" value="TreeGrafter"/>
</dbReference>
<dbReference type="Proteomes" id="UP001152562">
    <property type="component" value="Unassembled WGS sequence"/>
</dbReference>
<name>A0A9P0XKI4_PIEBR</name>
<dbReference type="GO" id="GO:0016298">
    <property type="term" value="F:lipase activity"/>
    <property type="evidence" value="ECO:0007669"/>
    <property type="project" value="InterPro"/>
</dbReference>
<keyword evidence="8" id="KW-1185">Reference proteome</keyword>
<dbReference type="SUPFAM" id="SSF53474">
    <property type="entry name" value="alpha/beta-Hydrolases"/>
    <property type="match status" value="1"/>
</dbReference>
<feature type="domain" description="Lipase" evidence="6">
    <location>
        <begin position="24"/>
        <end position="301"/>
    </location>
</feature>
<sequence length="310" mass="34659">MIYRLFVIFICFNYAHAASLWVYKSKDNYISIPLTSPLGLLNTSFNVTFDSVFYAFGFNGSYSEVTSVAITNAYMELKENTDVNYVLVNWEKEATSKIAWPILQYPTTGINNAKIIGQQLGVALLELSKRGLDLDKVHLMGHSLGAHLVSATGKELQKKKKVAGRITGLDPAGPLYNKPSLLKGLNKNDAVFVVAIHTNPQLYGTFNNVGHIDIWPNCDLKLQPGCPNKFLDRCSHNRAPYFYSEAINLSRAFPSVQAGSCRDWKTRKGSNDTHTIIYMGENIDRKSRGYFYMRTNTMSPFGKGLDGIES</sequence>
<evidence type="ECO:0000259" key="6">
    <source>
        <dbReference type="Pfam" id="PF00151"/>
    </source>
</evidence>
<proteinExistence type="inferred from homology"/>
<protein>
    <recommendedName>
        <fullName evidence="6">Lipase domain-containing protein</fullName>
    </recommendedName>
</protein>
<dbReference type="GO" id="GO:0005615">
    <property type="term" value="C:extracellular space"/>
    <property type="evidence" value="ECO:0007669"/>
    <property type="project" value="TreeGrafter"/>
</dbReference>
<comment type="similarity">
    <text evidence="2 4">Belongs to the AB hydrolase superfamily. Lipase family.</text>
</comment>
<dbReference type="Pfam" id="PF00151">
    <property type="entry name" value="Lipase"/>
    <property type="match status" value="1"/>
</dbReference>
<feature type="signal peptide" evidence="5">
    <location>
        <begin position="1"/>
        <end position="17"/>
    </location>
</feature>
<reference evidence="7" key="1">
    <citation type="submission" date="2022-05" db="EMBL/GenBank/DDBJ databases">
        <authorList>
            <person name="Okamura Y."/>
        </authorList>
    </citation>
    <scope>NUCLEOTIDE SEQUENCE</scope>
</reference>
<evidence type="ECO:0000256" key="4">
    <source>
        <dbReference type="RuleBase" id="RU004262"/>
    </source>
</evidence>
<dbReference type="EMBL" id="CALOZG010000085">
    <property type="protein sequence ID" value="CAH4037715.1"/>
    <property type="molecule type" value="Genomic_DNA"/>
</dbReference>
<keyword evidence="5" id="KW-0732">Signal</keyword>
<organism evidence="7 8">
    <name type="scientific">Pieris brassicae</name>
    <name type="common">White butterfly</name>
    <name type="synonym">Large white butterfly</name>
    <dbReference type="NCBI Taxonomy" id="7116"/>
    <lineage>
        <taxon>Eukaryota</taxon>
        <taxon>Metazoa</taxon>
        <taxon>Ecdysozoa</taxon>
        <taxon>Arthropoda</taxon>
        <taxon>Hexapoda</taxon>
        <taxon>Insecta</taxon>
        <taxon>Pterygota</taxon>
        <taxon>Neoptera</taxon>
        <taxon>Endopterygota</taxon>
        <taxon>Lepidoptera</taxon>
        <taxon>Glossata</taxon>
        <taxon>Ditrysia</taxon>
        <taxon>Papilionoidea</taxon>
        <taxon>Pieridae</taxon>
        <taxon>Pierinae</taxon>
        <taxon>Pieris</taxon>
    </lineage>
</organism>
<evidence type="ECO:0000313" key="7">
    <source>
        <dbReference type="EMBL" id="CAH4037715.1"/>
    </source>
</evidence>
<comment type="subcellular location">
    <subcellularLocation>
        <location evidence="1">Secreted</location>
    </subcellularLocation>
</comment>
<evidence type="ECO:0000313" key="8">
    <source>
        <dbReference type="Proteomes" id="UP001152562"/>
    </source>
</evidence>